<keyword evidence="3 6" id="KW-0812">Transmembrane</keyword>
<proteinExistence type="inferred from homology"/>
<evidence type="ECO:0000313" key="9">
    <source>
        <dbReference type="Proteomes" id="UP001060112"/>
    </source>
</evidence>
<comment type="similarity">
    <text evidence="6">Belongs to the ABC-4 integral membrane protein family.</text>
</comment>
<dbReference type="InterPro" id="IPR003838">
    <property type="entry name" value="ABC3_permease_C"/>
</dbReference>
<evidence type="ECO:0000256" key="2">
    <source>
        <dbReference type="ARBA" id="ARBA00022475"/>
    </source>
</evidence>
<gene>
    <name evidence="8" type="ORF">NMU03_07760</name>
</gene>
<organism evidence="8 9">
    <name type="scientific">Allocoprobacillus halotolerans</name>
    <dbReference type="NCBI Taxonomy" id="2944914"/>
    <lineage>
        <taxon>Bacteria</taxon>
        <taxon>Bacillati</taxon>
        <taxon>Bacillota</taxon>
        <taxon>Erysipelotrichia</taxon>
        <taxon>Erysipelotrichales</taxon>
        <taxon>Erysipelotrichaceae</taxon>
        <taxon>Allocoprobacillus</taxon>
    </lineage>
</organism>
<keyword evidence="6" id="KW-0813">Transport</keyword>
<feature type="transmembrane region" description="Helical" evidence="6">
    <location>
        <begin position="232"/>
        <end position="255"/>
    </location>
</feature>
<dbReference type="InterPro" id="IPR052536">
    <property type="entry name" value="ABC-4_Integral_Memb_Prot"/>
</dbReference>
<dbReference type="PIRSF" id="PIRSF018968">
    <property type="entry name" value="ABC_permease_BceB"/>
    <property type="match status" value="1"/>
</dbReference>
<name>A0ABY5I9N3_9FIRM</name>
<feature type="transmembrane region" description="Helical" evidence="6">
    <location>
        <begin position="200"/>
        <end position="220"/>
    </location>
</feature>
<accession>A0ABY5I9N3</accession>
<keyword evidence="5 6" id="KW-0472">Membrane</keyword>
<feature type="transmembrane region" description="Helical" evidence="6">
    <location>
        <begin position="18"/>
        <end position="37"/>
    </location>
</feature>
<dbReference type="InterPro" id="IPR027022">
    <property type="entry name" value="ABC_permease_BceB-typ"/>
</dbReference>
<dbReference type="Proteomes" id="UP001060112">
    <property type="component" value="Chromosome"/>
</dbReference>
<dbReference type="Pfam" id="PF02687">
    <property type="entry name" value="FtsX"/>
    <property type="match status" value="1"/>
</dbReference>
<protein>
    <submittedName>
        <fullName evidence="8">ABC transporter permease</fullName>
    </submittedName>
</protein>
<evidence type="ECO:0000256" key="6">
    <source>
        <dbReference type="PIRNR" id="PIRNR018968"/>
    </source>
</evidence>
<evidence type="ECO:0000313" key="8">
    <source>
        <dbReference type="EMBL" id="UTY40650.1"/>
    </source>
</evidence>
<evidence type="ECO:0000259" key="7">
    <source>
        <dbReference type="Pfam" id="PF02687"/>
    </source>
</evidence>
<feature type="transmembrane region" description="Helical" evidence="6">
    <location>
        <begin position="57"/>
        <end position="77"/>
    </location>
</feature>
<evidence type="ECO:0000256" key="1">
    <source>
        <dbReference type="ARBA" id="ARBA00004651"/>
    </source>
</evidence>
<evidence type="ECO:0000256" key="3">
    <source>
        <dbReference type="ARBA" id="ARBA00022692"/>
    </source>
</evidence>
<dbReference type="PANTHER" id="PTHR46795">
    <property type="entry name" value="ABC TRANSPORTER PERMEASE-RELATED-RELATED"/>
    <property type="match status" value="1"/>
</dbReference>
<dbReference type="PANTHER" id="PTHR46795:SF3">
    <property type="entry name" value="ABC TRANSPORTER PERMEASE"/>
    <property type="match status" value="1"/>
</dbReference>
<feature type="transmembrane region" description="Helical" evidence="6">
    <location>
        <begin position="566"/>
        <end position="585"/>
    </location>
</feature>
<dbReference type="EMBL" id="CP101620">
    <property type="protein sequence ID" value="UTY40650.1"/>
    <property type="molecule type" value="Genomic_DNA"/>
</dbReference>
<sequence>MSLAKLSFINFKASLKNYLSLMISLAFTVLIIFNFFNLLDSSMMESLGQMNSRNLKIVIQCVLVVLTCFMFFFVWYATNVFLTKRKKEIGIYVFMGLTNQRIGKLYMLETLMIGFVSLIMGIGFGMLISQLFTMIIIAISNIEVTLTFQISMSAILWSCLIYFLVYMIFVCKGYINLVRSSVLDMVSANRQNEYVKQNKLILFLKAVLGTIILVLGYYFAIKKGGMETMGNALLAVILVIVGVYLLFGGLIPLIYQTLAARKTFLYHHQRTLWINQMIFRMKKNYRTYAIVTVLMICSVTALATGVAMYNRCQVIEEFENVYTYQIFSEKDNLQLEFAREIEKHNDIQYQSHIELLQIEASYVDKTFQSDTYGLIPYSQLKQLAKDSNQEFDFPVLENHQMIDLQHQYLLSLITNEEFNDLTIQGKDYETIQQTTIPYLGYLQEQASFYCVSDEEFETLKSKGTPLYIYNYKIVNPKMMNASLNDIQNHQDCLGLIKLDSQNASNQWIKMFYPICLFVFMVFIFASGSIIFMKLYNDAFEEKERYRVLKKIGISQRTLQKGIQKELLFIYVVPFLIMSLSSYFSVHALANMMHTDLLMINIMSVGVIGLFFMICYGLSIVIYCQNAGIYEKI</sequence>
<keyword evidence="2 6" id="KW-1003">Cell membrane</keyword>
<feature type="transmembrane region" description="Helical" evidence="6">
    <location>
        <begin position="510"/>
        <end position="535"/>
    </location>
</feature>
<evidence type="ECO:0000256" key="4">
    <source>
        <dbReference type="ARBA" id="ARBA00022989"/>
    </source>
</evidence>
<feature type="transmembrane region" description="Helical" evidence="6">
    <location>
        <begin position="154"/>
        <end position="175"/>
    </location>
</feature>
<feature type="domain" description="ABC3 transporter permease C-terminal" evidence="7">
    <location>
        <begin position="62"/>
        <end position="169"/>
    </location>
</feature>
<evidence type="ECO:0000256" key="5">
    <source>
        <dbReference type="ARBA" id="ARBA00023136"/>
    </source>
</evidence>
<reference evidence="8" key="1">
    <citation type="submission" date="2022-07" db="EMBL/GenBank/DDBJ databases">
        <title>Faecal culturing of patients with breast cancer.</title>
        <authorList>
            <person name="Teng N.M.Y."/>
            <person name="Kiu R."/>
            <person name="Evans R."/>
            <person name="Baker D.J."/>
            <person name="Zenner C."/>
            <person name="Robinson S.D."/>
            <person name="Hall L.J."/>
        </authorList>
    </citation>
    <scope>NUCLEOTIDE SEQUENCE</scope>
    <source>
        <strain evidence="8">LH1062</strain>
    </source>
</reference>
<keyword evidence="9" id="KW-1185">Reference proteome</keyword>
<feature type="transmembrane region" description="Helical" evidence="6">
    <location>
        <begin position="287"/>
        <end position="309"/>
    </location>
</feature>
<feature type="transmembrane region" description="Helical" evidence="6">
    <location>
        <begin position="111"/>
        <end position="142"/>
    </location>
</feature>
<comment type="subcellular location">
    <subcellularLocation>
        <location evidence="1 6">Cell membrane</location>
        <topology evidence="1 6">Multi-pass membrane protein</topology>
    </subcellularLocation>
</comment>
<keyword evidence="4 6" id="KW-1133">Transmembrane helix</keyword>
<dbReference type="RefSeq" id="WP_290142086.1">
    <property type="nucleotide sequence ID" value="NZ_CP101620.1"/>
</dbReference>
<feature type="transmembrane region" description="Helical" evidence="6">
    <location>
        <begin position="597"/>
        <end position="623"/>
    </location>
</feature>